<name>A0A0C7QD37_PARSO</name>
<proteinExistence type="predicted"/>
<dbReference type="EMBL" id="CEKZ01000014">
    <property type="protein sequence ID" value="CEQ04830.1"/>
    <property type="molecule type" value="Genomic_DNA"/>
</dbReference>
<reference evidence="1 2" key="1">
    <citation type="submission" date="2015-01" db="EMBL/GenBank/DDBJ databases">
        <authorList>
            <person name="Aslett A.Martin."/>
            <person name="De Silva Nishadi"/>
        </authorList>
    </citation>
    <scope>NUCLEOTIDE SEQUENCE [LARGE SCALE GENOMIC DNA]</scope>
    <source>
        <strain evidence="1 2">R28058</strain>
    </source>
</reference>
<evidence type="ECO:0000313" key="2">
    <source>
        <dbReference type="Proteomes" id="UP000049127"/>
    </source>
</evidence>
<protein>
    <submittedName>
        <fullName evidence="1">Peptidase C60B</fullName>
    </submittedName>
</protein>
<dbReference type="Gene3D" id="2.40.260.10">
    <property type="entry name" value="Sortase"/>
    <property type="match status" value="1"/>
</dbReference>
<accession>A0A0C7QD37</accession>
<evidence type="ECO:0000313" key="1">
    <source>
        <dbReference type="EMBL" id="CEQ04830.1"/>
    </source>
</evidence>
<organism evidence="1 2">
    <name type="scientific">Paraclostridium sordellii</name>
    <name type="common">Clostridium sordellii</name>
    <dbReference type="NCBI Taxonomy" id="1505"/>
    <lineage>
        <taxon>Bacteria</taxon>
        <taxon>Bacillati</taxon>
        <taxon>Bacillota</taxon>
        <taxon>Clostridia</taxon>
        <taxon>Peptostreptococcales</taxon>
        <taxon>Peptostreptococcaceae</taxon>
        <taxon>Paraclostridium</taxon>
    </lineage>
</organism>
<gene>
    <name evidence="1" type="ORF">R28058_25481</name>
</gene>
<dbReference type="RefSeq" id="WP_261291013.1">
    <property type="nucleotide sequence ID" value="NZ_CDNF01000025.1"/>
</dbReference>
<dbReference type="InterPro" id="IPR023365">
    <property type="entry name" value="Sortase_dom-sf"/>
</dbReference>
<dbReference type="SUPFAM" id="SSF63817">
    <property type="entry name" value="Sortase"/>
    <property type="match status" value="1"/>
</dbReference>
<sequence length="108" mass="13012">MEYKNLSIKSEGSKNLIIINPNYKFWLKLDNTNIDYPVVQTDNNDHYLNYDFYNKPSDSGCIFMDHRDNAKSQNIILYGYDMRNKTMFNNLLKFKDKDFFDKIIKLEF</sequence>
<dbReference type="CDD" id="cd05826">
    <property type="entry name" value="Sortase_B"/>
    <property type="match status" value="1"/>
</dbReference>
<dbReference type="Proteomes" id="UP000049127">
    <property type="component" value="Unassembled WGS sequence"/>
</dbReference>
<dbReference type="InterPro" id="IPR009835">
    <property type="entry name" value="SrtB"/>
</dbReference>
<dbReference type="AlphaFoldDB" id="A0A0C7QD37"/>